<protein>
    <submittedName>
        <fullName evidence="1">Uncharacterized protein</fullName>
    </submittedName>
</protein>
<dbReference type="OrthoDB" id="21449at2759"/>
<reference evidence="1 2" key="1">
    <citation type="journal article" date="2019" name="Nat. Ecol. Evol.">
        <title>Megaphylogeny resolves global patterns of mushroom evolution.</title>
        <authorList>
            <person name="Varga T."/>
            <person name="Krizsan K."/>
            <person name="Foldi C."/>
            <person name="Dima B."/>
            <person name="Sanchez-Garcia M."/>
            <person name="Sanchez-Ramirez S."/>
            <person name="Szollosi G.J."/>
            <person name="Szarkandi J.G."/>
            <person name="Papp V."/>
            <person name="Albert L."/>
            <person name="Andreopoulos W."/>
            <person name="Angelini C."/>
            <person name="Antonin V."/>
            <person name="Barry K.W."/>
            <person name="Bougher N.L."/>
            <person name="Buchanan P."/>
            <person name="Buyck B."/>
            <person name="Bense V."/>
            <person name="Catcheside P."/>
            <person name="Chovatia M."/>
            <person name="Cooper J."/>
            <person name="Damon W."/>
            <person name="Desjardin D."/>
            <person name="Finy P."/>
            <person name="Geml J."/>
            <person name="Haridas S."/>
            <person name="Hughes K."/>
            <person name="Justo A."/>
            <person name="Karasinski D."/>
            <person name="Kautmanova I."/>
            <person name="Kiss B."/>
            <person name="Kocsube S."/>
            <person name="Kotiranta H."/>
            <person name="LaButti K.M."/>
            <person name="Lechner B.E."/>
            <person name="Liimatainen K."/>
            <person name="Lipzen A."/>
            <person name="Lukacs Z."/>
            <person name="Mihaltcheva S."/>
            <person name="Morgado L.N."/>
            <person name="Niskanen T."/>
            <person name="Noordeloos M.E."/>
            <person name="Ohm R.A."/>
            <person name="Ortiz-Santana B."/>
            <person name="Ovrebo C."/>
            <person name="Racz N."/>
            <person name="Riley R."/>
            <person name="Savchenko A."/>
            <person name="Shiryaev A."/>
            <person name="Soop K."/>
            <person name="Spirin V."/>
            <person name="Szebenyi C."/>
            <person name="Tomsovsky M."/>
            <person name="Tulloss R.E."/>
            <person name="Uehling J."/>
            <person name="Grigoriev I.V."/>
            <person name="Vagvolgyi C."/>
            <person name="Papp T."/>
            <person name="Martin F.M."/>
            <person name="Miettinen O."/>
            <person name="Hibbett D.S."/>
            <person name="Nagy L.G."/>
        </authorList>
    </citation>
    <scope>NUCLEOTIDE SEQUENCE [LARGE SCALE GENOMIC DNA]</scope>
    <source>
        <strain evidence="1 2">CBS 962.96</strain>
    </source>
</reference>
<evidence type="ECO:0000313" key="1">
    <source>
        <dbReference type="EMBL" id="THU75935.1"/>
    </source>
</evidence>
<dbReference type="AlphaFoldDB" id="A0A4V4HAK8"/>
<organism evidence="1 2">
    <name type="scientific">Dendrothele bispora (strain CBS 962.96)</name>
    <dbReference type="NCBI Taxonomy" id="1314807"/>
    <lineage>
        <taxon>Eukaryota</taxon>
        <taxon>Fungi</taxon>
        <taxon>Dikarya</taxon>
        <taxon>Basidiomycota</taxon>
        <taxon>Agaricomycotina</taxon>
        <taxon>Agaricomycetes</taxon>
        <taxon>Agaricomycetidae</taxon>
        <taxon>Agaricales</taxon>
        <taxon>Agaricales incertae sedis</taxon>
        <taxon>Dendrothele</taxon>
    </lineage>
</organism>
<dbReference type="EMBL" id="ML181358">
    <property type="protein sequence ID" value="THU75935.1"/>
    <property type="molecule type" value="Genomic_DNA"/>
</dbReference>
<name>A0A4V4HAK8_DENBC</name>
<sequence>MAKNSPESGGQPISYELESNEDLNQVLAYVADAISDQSKSTVTAIKAEDSEASSEDSVMRKIRLNLLALAKRAPIDTIARVPKDMVPEHIRQYIPTVDT</sequence>
<keyword evidence="2" id="KW-1185">Reference proteome</keyword>
<proteinExistence type="predicted"/>
<dbReference type="Proteomes" id="UP000297245">
    <property type="component" value="Unassembled WGS sequence"/>
</dbReference>
<gene>
    <name evidence="1" type="ORF">K435DRAFT_879963</name>
</gene>
<accession>A0A4V4HAK8</accession>
<evidence type="ECO:0000313" key="2">
    <source>
        <dbReference type="Proteomes" id="UP000297245"/>
    </source>
</evidence>